<evidence type="ECO:0000313" key="3">
    <source>
        <dbReference type="Proteomes" id="UP001162131"/>
    </source>
</evidence>
<evidence type="ECO:0000313" key="2">
    <source>
        <dbReference type="EMBL" id="CAG9314433.1"/>
    </source>
</evidence>
<dbReference type="AlphaFoldDB" id="A0AAU9IK52"/>
<accession>A0AAU9IK52</accession>
<gene>
    <name evidence="2" type="ORF">BSTOLATCC_MIC11440</name>
</gene>
<dbReference type="EMBL" id="CAJZBQ010000012">
    <property type="protein sequence ID" value="CAG9314433.1"/>
    <property type="molecule type" value="Genomic_DNA"/>
</dbReference>
<comment type="caution">
    <text evidence="2">The sequence shown here is derived from an EMBL/GenBank/DDBJ whole genome shotgun (WGS) entry which is preliminary data.</text>
</comment>
<protein>
    <recommendedName>
        <fullName evidence="4">Dickkopf N-terminal cysteine-rich domain-containing protein</fullName>
    </recommendedName>
</protein>
<evidence type="ECO:0008006" key="4">
    <source>
        <dbReference type="Google" id="ProtNLM"/>
    </source>
</evidence>
<reference evidence="2" key="1">
    <citation type="submission" date="2021-09" db="EMBL/GenBank/DDBJ databases">
        <authorList>
            <consortium name="AG Swart"/>
            <person name="Singh M."/>
            <person name="Singh A."/>
            <person name="Seah K."/>
            <person name="Emmerich C."/>
        </authorList>
    </citation>
    <scope>NUCLEOTIDE SEQUENCE</scope>
    <source>
        <strain evidence="2">ATCC30299</strain>
    </source>
</reference>
<organism evidence="2 3">
    <name type="scientific">Blepharisma stoltei</name>
    <dbReference type="NCBI Taxonomy" id="1481888"/>
    <lineage>
        <taxon>Eukaryota</taxon>
        <taxon>Sar</taxon>
        <taxon>Alveolata</taxon>
        <taxon>Ciliophora</taxon>
        <taxon>Postciliodesmatophora</taxon>
        <taxon>Heterotrichea</taxon>
        <taxon>Heterotrichida</taxon>
        <taxon>Blepharismidae</taxon>
        <taxon>Blepharisma</taxon>
    </lineage>
</organism>
<feature type="chain" id="PRO_5043930708" description="Dickkopf N-terminal cysteine-rich domain-containing protein" evidence="1">
    <location>
        <begin position="18"/>
        <end position="343"/>
    </location>
</feature>
<proteinExistence type="predicted"/>
<feature type="signal peptide" evidence="1">
    <location>
        <begin position="1"/>
        <end position="17"/>
    </location>
</feature>
<keyword evidence="3" id="KW-1185">Reference proteome</keyword>
<name>A0AAU9IK52_9CILI</name>
<dbReference type="Proteomes" id="UP001162131">
    <property type="component" value="Unassembled WGS sequence"/>
</dbReference>
<keyword evidence="1" id="KW-0732">Signal</keyword>
<evidence type="ECO:0000256" key="1">
    <source>
        <dbReference type="SAM" id="SignalP"/>
    </source>
</evidence>
<sequence length="343" mass="39117">MKISWFLIFYILPLALSQISCPNYLCSPTKLDSNTCILYESNTFLLQPCKDNYVCPPLTSADSSQCQPKPSPSLEKSWPGESCQNNSTCAYGHCEKSICKGKSLNETCSISDECEPKLRCLNGICQELLSESSKGCNTDYDCENHCGCENHQCVRYLSKYEGDSVANCINNSSMICGSTMCYEEYCLAFLQNDKEIPTVCKSDEDCASSHYDTPAYPFKFYQTCQCGINSLGNAYCSLFPGDEPMNNYLDWLNYWFYSRSIQKCNTVRRTSLNCIKTWWKAKYYTTFAYILSITMNYPQIQENDNCVEKIYNQAYISARNSYEKTNNHYKLSIPALILTAFLL</sequence>